<reference evidence="9" key="1">
    <citation type="submission" date="2023-07" db="EMBL/GenBank/DDBJ databases">
        <title>Genome sequence of Stenotrophomonas sp. Alg010 isolated from Sargassum waste.</title>
        <authorList>
            <person name="Mohapatra"/>
            <person name="B.R."/>
        </authorList>
    </citation>
    <scope>NUCLEOTIDE SEQUENCE [LARGE SCALE GENOMIC DNA]</scope>
    <source>
        <strain evidence="9">Alg010</strain>
    </source>
</reference>
<dbReference type="Proteomes" id="UP001306668">
    <property type="component" value="Unassembled WGS sequence"/>
</dbReference>
<organism evidence="8 9">
    <name type="scientific">Stenotrophomonas sepilia</name>
    <dbReference type="NCBI Taxonomy" id="2860290"/>
    <lineage>
        <taxon>Bacteria</taxon>
        <taxon>Pseudomonadati</taxon>
        <taxon>Pseudomonadota</taxon>
        <taxon>Gammaproteobacteria</taxon>
        <taxon>Lysobacterales</taxon>
        <taxon>Lysobacteraceae</taxon>
        <taxon>Stenotrophomonas</taxon>
        <taxon>Stenotrophomonas maltophilia group</taxon>
    </lineage>
</organism>
<dbReference type="InterPro" id="IPR050810">
    <property type="entry name" value="Bact_Secretion_Sys_Channel"/>
</dbReference>
<evidence type="ECO:0000256" key="4">
    <source>
        <dbReference type="SAM" id="MobiDB-lite"/>
    </source>
</evidence>
<protein>
    <submittedName>
        <fullName evidence="8">PilN family type IVB pilus formation outer membrane protein</fullName>
    </submittedName>
</protein>
<proteinExistence type="predicted"/>
<dbReference type="Pfam" id="PF07655">
    <property type="entry name" value="Secretin_N_2"/>
    <property type="match status" value="1"/>
</dbReference>
<evidence type="ECO:0000313" key="8">
    <source>
        <dbReference type="EMBL" id="GMR28767.1"/>
    </source>
</evidence>
<dbReference type="PANTHER" id="PTHR30332:SF24">
    <property type="entry name" value="SECRETIN GSPD-RELATED"/>
    <property type="match status" value="1"/>
</dbReference>
<dbReference type="InterPro" id="IPR013359">
    <property type="entry name" value="Pilus_4B_PilN"/>
</dbReference>
<evidence type="ECO:0000256" key="3">
    <source>
        <dbReference type="ARBA" id="ARBA00023136"/>
    </source>
</evidence>
<gene>
    <name evidence="8" type="ORF">STENOSP10_29880</name>
</gene>
<feature type="region of interest" description="Disordered" evidence="4">
    <location>
        <begin position="236"/>
        <end position="266"/>
    </location>
</feature>
<feature type="domain" description="Type II/III secretion system secretin-like" evidence="6">
    <location>
        <begin position="388"/>
        <end position="555"/>
    </location>
</feature>
<dbReference type="PANTHER" id="PTHR30332">
    <property type="entry name" value="PROBABLE GENERAL SECRETION PATHWAY PROTEIN D"/>
    <property type="match status" value="1"/>
</dbReference>
<dbReference type="PROSITE" id="PS51257">
    <property type="entry name" value="PROKAR_LIPOPROTEIN"/>
    <property type="match status" value="1"/>
</dbReference>
<keyword evidence="3" id="KW-0472">Membrane</keyword>
<evidence type="ECO:0000259" key="6">
    <source>
        <dbReference type="Pfam" id="PF00263"/>
    </source>
</evidence>
<feature type="signal peptide" evidence="5">
    <location>
        <begin position="1"/>
        <end position="25"/>
    </location>
</feature>
<dbReference type="EMBL" id="BTRJ01000034">
    <property type="protein sequence ID" value="GMR28767.1"/>
    <property type="molecule type" value="Genomic_DNA"/>
</dbReference>
<accession>A0ABQ6QEY7</accession>
<dbReference type="InterPro" id="IPR004846">
    <property type="entry name" value="T2SS/T3SS_dom"/>
</dbReference>
<evidence type="ECO:0000256" key="1">
    <source>
        <dbReference type="ARBA" id="ARBA00004370"/>
    </source>
</evidence>
<keyword evidence="9" id="KW-1185">Reference proteome</keyword>
<dbReference type="RefSeq" id="WP_151354573.1">
    <property type="nucleotide sequence ID" value="NZ_BTRJ01000034.1"/>
</dbReference>
<feature type="chain" id="PRO_5046972087" evidence="5">
    <location>
        <begin position="26"/>
        <end position="559"/>
    </location>
</feature>
<dbReference type="InterPro" id="IPR011514">
    <property type="entry name" value="Secretin_N_2"/>
</dbReference>
<feature type="domain" description="Secretin N-terminal" evidence="7">
    <location>
        <begin position="197"/>
        <end position="289"/>
    </location>
</feature>
<dbReference type="Pfam" id="PF00263">
    <property type="entry name" value="Secretin"/>
    <property type="match status" value="1"/>
</dbReference>
<name>A0ABQ6QEY7_9GAMM</name>
<comment type="subcellular location">
    <subcellularLocation>
        <location evidence="1">Membrane</location>
    </subcellularLocation>
</comment>
<dbReference type="NCBIfam" id="TIGR02520">
    <property type="entry name" value="pilus_B_mal_scr"/>
    <property type="match status" value="1"/>
</dbReference>
<comment type="caution">
    <text evidence="8">The sequence shown here is derived from an EMBL/GenBank/DDBJ whole genome shotgun (WGS) entry which is preliminary data.</text>
</comment>
<feature type="compositionally biased region" description="Gly residues" evidence="4">
    <location>
        <begin position="236"/>
        <end position="250"/>
    </location>
</feature>
<evidence type="ECO:0000259" key="7">
    <source>
        <dbReference type="Pfam" id="PF07655"/>
    </source>
</evidence>
<sequence>MRIAYSLIAAALTLTVAGCSTFHTAGKNTAETNLVGAEADASLNALRGGIASAPGFELVEDREYVPPKPSRIARANSLPTRCDIEFLPASGMGLQAVAQQITKDCGIQVRITPDAAVELNGPTIGNAATAPSSAPATLVPPLIGTAGAQGLGAGATADVSNLFYKGDVSGLLNAVTTRLGLSWKYVDGGITIFHLDTRNYRIFSIPTTTNMTSTVTSGTTTSLGVAGGSGSFGGGGAAGGSSSGGVGGSSGTQQSTTVSLDTKPDEDLRKTVESMLTPNKGRVAYSRSTSMLSVTDTPEVLDRVGALIDEMNASATTQVLLNIKVISVTLSDTDEFGINWTTIYQNLAKNYGLGLSNSFQSSASAVSASVSILKGDSRFSGSNLIVKALQQQGHVSMVTQPSVTTLNMEPVPVQVAEQQDIVDSTRTTLSGGTSDFAQVERTTKTITSGFNMNLLPYVLPDNENVLLQFSMQMASPPQLRTVGSNENSQELAKTASRTFSQKVKLRSGETLILSGFEQTANDTTRSGVGSPRNWLLGGGRKSTRNREVIVILITPLVQA</sequence>
<evidence type="ECO:0000256" key="2">
    <source>
        <dbReference type="ARBA" id="ARBA00022729"/>
    </source>
</evidence>
<evidence type="ECO:0000256" key="5">
    <source>
        <dbReference type="SAM" id="SignalP"/>
    </source>
</evidence>
<keyword evidence="2 5" id="KW-0732">Signal</keyword>
<evidence type="ECO:0000313" key="9">
    <source>
        <dbReference type="Proteomes" id="UP001306668"/>
    </source>
</evidence>